<dbReference type="EMBL" id="CAADFN010000094">
    <property type="protein sequence ID" value="VFK21461.1"/>
    <property type="molecule type" value="Genomic_DNA"/>
</dbReference>
<reference evidence="3" key="1">
    <citation type="submission" date="2019-02" db="EMBL/GenBank/DDBJ databases">
        <authorList>
            <person name="Gruber-Vodicka R. H."/>
            <person name="Seah K. B. B."/>
        </authorList>
    </citation>
    <scope>NUCLEOTIDE SEQUENCE</scope>
    <source>
        <strain evidence="3">BECK_BY7</strain>
    </source>
</reference>
<keyword evidence="2" id="KW-0472">Membrane</keyword>
<proteinExistence type="predicted"/>
<evidence type="ECO:0000256" key="2">
    <source>
        <dbReference type="SAM" id="Phobius"/>
    </source>
</evidence>
<protein>
    <submittedName>
        <fullName evidence="3">Uncharacterized protein</fullName>
    </submittedName>
</protein>
<name>A0A450WWM5_9GAMM</name>
<evidence type="ECO:0000313" key="3">
    <source>
        <dbReference type="EMBL" id="VFK21461.1"/>
    </source>
</evidence>
<dbReference type="AlphaFoldDB" id="A0A450WWM5"/>
<feature type="transmembrane region" description="Helical" evidence="2">
    <location>
        <begin position="23"/>
        <end position="43"/>
    </location>
</feature>
<feature type="region of interest" description="Disordered" evidence="1">
    <location>
        <begin position="184"/>
        <end position="205"/>
    </location>
</feature>
<feature type="transmembrane region" description="Helical" evidence="2">
    <location>
        <begin position="87"/>
        <end position="109"/>
    </location>
</feature>
<accession>A0A450WWM5</accession>
<sequence length="223" mass="25195">MSAINEHGVNKRWYDGMLSTEDWWAVWLGLIMFLAGMLSIWGLDLVGWMAKPKTWEWSAFWADPSWGKLLSVSHGKVGKAYEAISPFASLFITWLVFTGLTCIGAYFQRLDVKKFFFGFTCIFLITWTTWIAGHEAHFKALKTSQSITQPELYGDNVYCTTKVNKSAAYKSTRHLRTLASMSTPVRFPPSPRPQKRSTGPKMPRSCPGGCNWAAAFPTCSPWS</sequence>
<keyword evidence="2" id="KW-0812">Transmembrane</keyword>
<organism evidence="3">
    <name type="scientific">Candidatus Kentrum sp. LFY</name>
    <dbReference type="NCBI Taxonomy" id="2126342"/>
    <lineage>
        <taxon>Bacteria</taxon>
        <taxon>Pseudomonadati</taxon>
        <taxon>Pseudomonadota</taxon>
        <taxon>Gammaproteobacteria</taxon>
        <taxon>Candidatus Kentrum</taxon>
    </lineage>
</organism>
<keyword evidence="2" id="KW-1133">Transmembrane helix</keyword>
<evidence type="ECO:0000256" key="1">
    <source>
        <dbReference type="SAM" id="MobiDB-lite"/>
    </source>
</evidence>
<feature type="transmembrane region" description="Helical" evidence="2">
    <location>
        <begin position="115"/>
        <end position="133"/>
    </location>
</feature>
<gene>
    <name evidence="3" type="ORF">BECKLFY1418C_GA0070996_10944</name>
</gene>